<name>A0ABU6KEY2_9BACI</name>
<organism evidence="2 3">
    <name type="scientific">Virgibacillus tibetensis</name>
    <dbReference type="NCBI Taxonomy" id="3042313"/>
    <lineage>
        <taxon>Bacteria</taxon>
        <taxon>Bacillati</taxon>
        <taxon>Bacillota</taxon>
        <taxon>Bacilli</taxon>
        <taxon>Bacillales</taxon>
        <taxon>Bacillaceae</taxon>
        <taxon>Virgibacillus</taxon>
    </lineage>
</organism>
<reference evidence="2 3" key="1">
    <citation type="journal article" date="2024" name="Int. J. Syst. Evol. Microbiol.">
        <title>Virgibacillus tibetensis sp. nov., isolated from salt lake on the Tibetan Plateau of China.</title>
        <authorList>
            <person name="Phurbu D."/>
            <person name="Liu Z.-X."/>
            <person name="Wang R."/>
            <person name="Zheng Y.-Y."/>
            <person name="Liu H.-C."/>
            <person name="Zhou Y.-G."/>
            <person name="Yu Y.-J."/>
            <person name="Li A.-H."/>
        </authorList>
    </citation>
    <scope>NUCLEOTIDE SEQUENCE [LARGE SCALE GENOMIC DNA]</scope>
    <source>
        <strain evidence="2 3">C22-A2</strain>
    </source>
</reference>
<dbReference type="Pfam" id="PF10737">
    <property type="entry name" value="GerPC"/>
    <property type="match status" value="1"/>
</dbReference>
<comment type="caution">
    <text evidence="2">The sequence shown here is derived from an EMBL/GenBank/DDBJ whole genome shotgun (WGS) entry which is preliminary data.</text>
</comment>
<keyword evidence="1" id="KW-0175">Coiled coil</keyword>
<evidence type="ECO:0000256" key="1">
    <source>
        <dbReference type="SAM" id="Coils"/>
    </source>
</evidence>
<feature type="coiled-coil region" evidence="1">
    <location>
        <begin position="17"/>
        <end position="59"/>
    </location>
</feature>
<evidence type="ECO:0000313" key="3">
    <source>
        <dbReference type="Proteomes" id="UP001335737"/>
    </source>
</evidence>
<dbReference type="InterPro" id="IPR019673">
    <property type="entry name" value="Spore_germination_GerPC"/>
</dbReference>
<accession>A0ABU6KEY2</accession>
<keyword evidence="3" id="KW-1185">Reference proteome</keyword>
<dbReference type="Proteomes" id="UP001335737">
    <property type="component" value="Unassembled WGS sequence"/>
</dbReference>
<dbReference type="EMBL" id="JARZFX010000003">
    <property type="protein sequence ID" value="MEC5423656.1"/>
    <property type="molecule type" value="Genomic_DNA"/>
</dbReference>
<sequence length="194" mass="22773">MNGNDWTTYMYNLHQYMEKQDKIIKLLETKIEQIEKDLQNKQNNNIEKIEYKFDQLKIEHLDGTLHIGLSPNDLANIDGLGVNQHTQPSYPPPLKQSLVSELGTYLQESGPSLIQDLALQYNTSFDEAYQSILLDDIQKQLPQRIAFYEQESVKTNRNRNAEQLRQYITKEIKNEIYQSLLTYMQTNEQKGEEE</sequence>
<protein>
    <submittedName>
        <fullName evidence="2">Spore germination protein GerPC</fullName>
    </submittedName>
</protein>
<dbReference type="RefSeq" id="WP_327607225.1">
    <property type="nucleotide sequence ID" value="NZ_JARZFX010000003.1"/>
</dbReference>
<proteinExistence type="predicted"/>
<evidence type="ECO:0000313" key="2">
    <source>
        <dbReference type="EMBL" id="MEC5423656.1"/>
    </source>
</evidence>
<gene>
    <name evidence="2" type="primary">gerPC</name>
    <name evidence="2" type="ORF">QGM71_09145</name>
</gene>